<proteinExistence type="predicted"/>
<feature type="transmembrane region" description="Helical" evidence="2">
    <location>
        <begin position="118"/>
        <end position="139"/>
    </location>
</feature>
<feature type="domain" description="Tim44-like" evidence="3">
    <location>
        <begin position="170"/>
        <end position="313"/>
    </location>
</feature>
<dbReference type="SMART" id="SM00978">
    <property type="entry name" value="Tim44"/>
    <property type="match status" value="1"/>
</dbReference>
<evidence type="ECO:0000313" key="4">
    <source>
        <dbReference type="EMBL" id="MDF1586583.1"/>
    </source>
</evidence>
<evidence type="ECO:0000256" key="2">
    <source>
        <dbReference type="SAM" id="Phobius"/>
    </source>
</evidence>
<name>A0AAP4D4V6_9PROT</name>
<dbReference type="Gene3D" id="3.10.450.240">
    <property type="match status" value="1"/>
</dbReference>
<keyword evidence="2" id="KW-1133">Transmembrane helix</keyword>
<dbReference type="EMBL" id="JARGEQ010000091">
    <property type="protein sequence ID" value="MDF1586583.1"/>
    <property type="molecule type" value="Genomic_DNA"/>
</dbReference>
<evidence type="ECO:0000256" key="1">
    <source>
        <dbReference type="SAM" id="MobiDB-lite"/>
    </source>
</evidence>
<dbReference type="InterPro" id="IPR032710">
    <property type="entry name" value="NTF2-like_dom_sf"/>
</dbReference>
<dbReference type="RefSeq" id="WP_327788998.1">
    <property type="nucleotide sequence ID" value="NZ_JARGEQ010000091.1"/>
</dbReference>
<dbReference type="Proteomes" id="UP001301140">
    <property type="component" value="Unassembled WGS sequence"/>
</dbReference>
<feature type="compositionally biased region" description="Polar residues" evidence="1">
    <location>
        <begin position="48"/>
        <end position="74"/>
    </location>
</feature>
<dbReference type="SUPFAM" id="SSF54427">
    <property type="entry name" value="NTF2-like"/>
    <property type="match status" value="1"/>
</dbReference>
<evidence type="ECO:0000313" key="5">
    <source>
        <dbReference type="Proteomes" id="UP001301140"/>
    </source>
</evidence>
<dbReference type="Pfam" id="PF04280">
    <property type="entry name" value="Tim44"/>
    <property type="match status" value="1"/>
</dbReference>
<sequence>MSDSRSRRRGLLALVAVFLLVAASVAEARGGRGGSFGSRGSRSFVSPPATQTAPRQASPLQNSQSTAAQPTRQTGAAAGAAGAGRGFASRGGFMGGLLGAGLLGMLLGYGFMGGMGGIASFLGLLLQVGLVVFLGMLAWRFFQRRFQPAAAGGAPLHREAATGPMGGRMGGMSGRSAGQTPIDIQQQDYDSFEQLLQQVQAAYAAEDTGTLGRLATAEVAGHLEGEIAENVARGVRNELRDVRLLQGDLAEAWREGSVEYATVAMRFSLIDVTLDRKSNAVVEGSETQPVEALEIWTFMRPVGGAWQLSAIQQA</sequence>
<organism evidence="4 5">
    <name type="scientific">Marinimicrococcus flavescens</name>
    <dbReference type="NCBI Taxonomy" id="3031815"/>
    <lineage>
        <taxon>Bacteria</taxon>
        <taxon>Pseudomonadati</taxon>
        <taxon>Pseudomonadota</taxon>
        <taxon>Alphaproteobacteria</taxon>
        <taxon>Geminicoccales</taxon>
        <taxon>Geminicoccaceae</taxon>
        <taxon>Marinimicrococcus</taxon>
    </lineage>
</organism>
<evidence type="ECO:0000259" key="3">
    <source>
        <dbReference type="SMART" id="SM00978"/>
    </source>
</evidence>
<dbReference type="InterPro" id="IPR007379">
    <property type="entry name" value="Tim44-like_dom"/>
</dbReference>
<dbReference type="AlphaFoldDB" id="A0AAP4D4V6"/>
<reference evidence="4 5" key="1">
    <citation type="submission" date="2023-03" db="EMBL/GenBank/DDBJ databases">
        <title>YIM 152171 draft genome.</title>
        <authorList>
            <person name="Yang Z."/>
        </authorList>
    </citation>
    <scope>NUCLEOTIDE SEQUENCE [LARGE SCALE GENOMIC DNA]</scope>
    <source>
        <strain evidence="4 5">YIM 152171</strain>
    </source>
</reference>
<keyword evidence="2" id="KW-0812">Transmembrane</keyword>
<dbReference type="PANTHER" id="PTHR41542:SF1">
    <property type="entry name" value="BLL5807 PROTEIN"/>
    <property type="match status" value="1"/>
</dbReference>
<dbReference type="PANTHER" id="PTHR41542">
    <property type="entry name" value="BLL5807 PROTEIN"/>
    <property type="match status" value="1"/>
</dbReference>
<accession>A0AAP4D4V6</accession>
<keyword evidence="5" id="KW-1185">Reference proteome</keyword>
<feature type="region of interest" description="Disordered" evidence="1">
    <location>
        <begin position="30"/>
        <end position="76"/>
    </location>
</feature>
<keyword evidence="2" id="KW-0472">Membrane</keyword>
<protein>
    <submittedName>
        <fullName evidence="4">TIM44-like domain-containing protein</fullName>
    </submittedName>
</protein>
<gene>
    <name evidence="4" type="ORF">PZ740_09320</name>
</gene>
<comment type="caution">
    <text evidence="4">The sequence shown here is derived from an EMBL/GenBank/DDBJ whole genome shotgun (WGS) entry which is preliminary data.</text>
</comment>
<feature type="transmembrane region" description="Helical" evidence="2">
    <location>
        <begin position="93"/>
        <end position="111"/>
    </location>
</feature>